<evidence type="ECO:0000256" key="4">
    <source>
        <dbReference type="ARBA" id="ARBA00023136"/>
    </source>
</evidence>
<keyword evidence="7" id="KW-0406">Ion transport</keyword>
<name>A0A495D158_9PROT</name>
<organism evidence="7 8">
    <name type="scientific">Maricaulis maris</name>
    <dbReference type="NCBI Taxonomy" id="74318"/>
    <lineage>
        <taxon>Bacteria</taxon>
        <taxon>Pseudomonadati</taxon>
        <taxon>Pseudomonadota</taxon>
        <taxon>Alphaproteobacteria</taxon>
        <taxon>Maricaulales</taxon>
        <taxon>Maricaulaceae</taxon>
        <taxon>Maricaulis</taxon>
    </lineage>
</organism>
<dbReference type="InterPro" id="IPR043203">
    <property type="entry name" value="VGCC_Ca_Na"/>
</dbReference>
<dbReference type="PANTHER" id="PTHR10037">
    <property type="entry name" value="VOLTAGE-GATED CATION CHANNEL CALCIUM AND SODIUM"/>
    <property type="match status" value="1"/>
</dbReference>
<keyword evidence="4 5" id="KW-0472">Membrane</keyword>
<feature type="transmembrane region" description="Helical" evidence="5">
    <location>
        <begin position="127"/>
        <end position="153"/>
    </location>
</feature>
<evidence type="ECO:0000256" key="3">
    <source>
        <dbReference type="ARBA" id="ARBA00022989"/>
    </source>
</evidence>
<dbReference type="GO" id="GO:0001518">
    <property type="term" value="C:voltage-gated sodium channel complex"/>
    <property type="evidence" value="ECO:0007669"/>
    <property type="project" value="TreeGrafter"/>
</dbReference>
<evidence type="ECO:0000256" key="1">
    <source>
        <dbReference type="ARBA" id="ARBA00004141"/>
    </source>
</evidence>
<feature type="transmembrane region" description="Helical" evidence="5">
    <location>
        <begin position="83"/>
        <end position="107"/>
    </location>
</feature>
<dbReference type="Gene3D" id="1.10.287.70">
    <property type="match status" value="1"/>
</dbReference>
<comment type="caution">
    <text evidence="7">The sequence shown here is derived from an EMBL/GenBank/DDBJ whole genome shotgun (WGS) entry which is preliminary data.</text>
</comment>
<dbReference type="Pfam" id="PF00520">
    <property type="entry name" value="Ion_trans"/>
    <property type="match status" value="1"/>
</dbReference>
<evidence type="ECO:0000256" key="2">
    <source>
        <dbReference type="ARBA" id="ARBA00022692"/>
    </source>
</evidence>
<keyword evidence="3 5" id="KW-1133">Transmembrane helix</keyword>
<gene>
    <name evidence="7" type="ORF">C7435_2927</name>
</gene>
<dbReference type="Proteomes" id="UP000273675">
    <property type="component" value="Unassembled WGS sequence"/>
</dbReference>
<dbReference type="Gene3D" id="1.20.120.350">
    <property type="entry name" value="Voltage-gated potassium channels. Chain C"/>
    <property type="match status" value="1"/>
</dbReference>
<dbReference type="InterPro" id="IPR027359">
    <property type="entry name" value="Volt_channel_dom_sf"/>
</dbReference>
<dbReference type="InterPro" id="IPR005821">
    <property type="entry name" value="Ion_trans_dom"/>
</dbReference>
<reference evidence="7 8" key="1">
    <citation type="submission" date="2018-10" db="EMBL/GenBank/DDBJ databases">
        <title>Genomic Encyclopedia of Type Strains, Phase IV (KMG-IV): sequencing the most valuable type-strain genomes for metagenomic binning, comparative biology and taxonomic classification.</title>
        <authorList>
            <person name="Goeker M."/>
        </authorList>
    </citation>
    <scope>NUCLEOTIDE SEQUENCE [LARGE SCALE GENOMIC DNA]</scope>
    <source>
        <strain evidence="7 8">DSM 4734</strain>
    </source>
</reference>
<keyword evidence="7" id="KW-0813">Transport</keyword>
<evidence type="ECO:0000313" key="8">
    <source>
        <dbReference type="Proteomes" id="UP000273675"/>
    </source>
</evidence>
<evidence type="ECO:0000256" key="5">
    <source>
        <dbReference type="SAM" id="Phobius"/>
    </source>
</evidence>
<sequence length="287" mass="32242">MAGLPRGMGVKAFIESSRFRNFIMTLIVFNAITLGLETYPYEGAWFTTWLPMADRIIVGVFVVEILLKLIVYRHRFFLNGWNWFDLTVIIISILPAAGGFSVLRALRIVRAFRLFSVMPDLRKVVEALLRAIPGMGAVMAVLGLMFYVSAVMATKFFSETNPERFGSLGESAFALFQVMTLEGWATDVALPVMEFHPWAWIFFLVFIVLTSFAVLNLFIAIIVDSLQAKHFDDEEARDAEADADRDKLHAEISGMRVEINRLTALVQRSLGEDPSASIAEKDADKSE</sequence>
<evidence type="ECO:0000259" key="6">
    <source>
        <dbReference type="Pfam" id="PF00520"/>
    </source>
</evidence>
<dbReference type="EMBL" id="RBIM01000007">
    <property type="protein sequence ID" value="RKQ95238.1"/>
    <property type="molecule type" value="Genomic_DNA"/>
</dbReference>
<keyword evidence="2 5" id="KW-0812">Transmembrane</keyword>
<feature type="transmembrane region" description="Helical" evidence="5">
    <location>
        <begin position="198"/>
        <end position="223"/>
    </location>
</feature>
<dbReference type="SUPFAM" id="SSF81324">
    <property type="entry name" value="Voltage-gated potassium channels"/>
    <property type="match status" value="1"/>
</dbReference>
<dbReference type="PANTHER" id="PTHR10037:SF62">
    <property type="entry name" value="SODIUM CHANNEL PROTEIN 60E"/>
    <property type="match status" value="1"/>
</dbReference>
<comment type="subcellular location">
    <subcellularLocation>
        <location evidence="1">Membrane</location>
        <topology evidence="1">Multi-pass membrane protein</topology>
    </subcellularLocation>
</comment>
<keyword evidence="7" id="KW-0407">Ion channel</keyword>
<feature type="transmembrane region" description="Helical" evidence="5">
    <location>
        <begin position="21"/>
        <end position="40"/>
    </location>
</feature>
<dbReference type="AlphaFoldDB" id="A0A495D158"/>
<protein>
    <submittedName>
        <fullName evidence="7">Voltage-gated sodium channel</fullName>
    </submittedName>
</protein>
<accession>A0A495D158</accession>
<dbReference type="GO" id="GO:0005248">
    <property type="term" value="F:voltage-gated sodium channel activity"/>
    <property type="evidence" value="ECO:0007669"/>
    <property type="project" value="TreeGrafter"/>
</dbReference>
<evidence type="ECO:0000313" key="7">
    <source>
        <dbReference type="EMBL" id="RKQ95238.1"/>
    </source>
</evidence>
<feature type="domain" description="Ion transport" evidence="6">
    <location>
        <begin position="18"/>
        <end position="228"/>
    </location>
</feature>
<proteinExistence type="predicted"/>